<evidence type="ECO:0000313" key="5">
    <source>
        <dbReference type="Proteomes" id="UP000541583"/>
    </source>
</evidence>
<dbReference type="PANTHER" id="PTHR24637">
    <property type="entry name" value="COLLAGEN"/>
    <property type="match status" value="1"/>
</dbReference>
<protein>
    <submittedName>
        <fullName evidence="4">Uncharacterized protein</fullName>
    </submittedName>
</protein>
<dbReference type="STRING" id="354630.SAMN05421821_102232"/>
<dbReference type="Proteomes" id="UP000548326">
    <property type="component" value="Unassembled WGS sequence"/>
</dbReference>
<evidence type="ECO:0000313" key="4">
    <source>
        <dbReference type="EMBL" id="MBB6129476.1"/>
    </source>
</evidence>
<keyword evidence="5" id="KW-1185">Reference proteome</keyword>
<proteinExistence type="predicted"/>
<name>A0A1N6S020_9SPHI</name>
<dbReference type="RefSeq" id="WP_084192074.1">
    <property type="nucleotide sequence ID" value="NZ_FTMG01000002.1"/>
</dbReference>
<dbReference type="InterPro" id="IPR008160">
    <property type="entry name" value="Collagen"/>
</dbReference>
<feature type="compositionally biased region" description="Gly residues" evidence="1">
    <location>
        <begin position="63"/>
        <end position="72"/>
    </location>
</feature>
<feature type="chain" id="PRO_5043724904" evidence="2">
    <location>
        <begin position="21"/>
        <end position="222"/>
    </location>
</feature>
<feature type="signal peptide" evidence="2">
    <location>
        <begin position="1"/>
        <end position="20"/>
    </location>
</feature>
<keyword evidence="2" id="KW-0732">Signal</keyword>
<feature type="region of interest" description="Disordered" evidence="1">
    <location>
        <begin position="24"/>
        <end position="102"/>
    </location>
</feature>
<dbReference type="EMBL" id="JACHCB010000002">
    <property type="protein sequence ID" value="MBB6108530.1"/>
    <property type="molecule type" value="Genomic_DNA"/>
</dbReference>
<evidence type="ECO:0000256" key="2">
    <source>
        <dbReference type="SAM" id="SignalP"/>
    </source>
</evidence>
<sequence length="222" mass="22230">MRKLRLLFPALLICVFSMNACKKGDPGPAGVNGTNGTDGAQGPKGDTGSPGPGGPQGPTGNTGSTGGTGPQGPQGPTGPTGPQGPTGPAGPQGPTGPTGADGTMSVKSYLLINKSVTLTGFTNFAIPGITQDIVDSGVVLAYFRTTGSTGAYYALPYSEAGRTITLSDFGVGYVNIKANFSQSGLDFKIVVIPGGSVTTLQVAHPGINFKNYSEVATALHIN</sequence>
<accession>A0A1N6S020</accession>
<gene>
    <name evidence="4" type="ORF">HDF22_003602</name>
    <name evidence="3" type="ORF">HDF23_001265</name>
</gene>
<dbReference type="OrthoDB" id="799208at2"/>
<dbReference type="Pfam" id="PF01391">
    <property type="entry name" value="Collagen"/>
    <property type="match status" value="1"/>
</dbReference>
<dbReference type="EMBL" id="JACHCA010000009">
    <property type="protein sequence ID" value="MBB6129476.1"/>
    <property type="molecule type" value="Genomic_DNA"/>
</dbReference>
<evidence type="ECO:0000313" key="6">
    <source>
        <dbReference type="Proteomes" id="UP000548326"/>
    </source>
</evidence>
<evidence type="ECO:0000256" key="1">
    <source>
        <dbReference type="SAM" id="MobiDB-lite"/>
    </source>
</evidence>
<dbReference type="Proteomes" id="UP000541583">
    <property type="component" value="Unassembled WGS sequence"/>
</dbReference>
<feature type="compositionally biased region" description="Gly residues" evidence="1">
    <location>
        <begin position="48"/>
        <end position="57"/>
    </location>
</feature>
<evidence type="ECO:0000313" key="3">
    <source>
        <dbReference type="EMBL" id="MBB6108530.1"/>
    </source>
</evidence>
<reference evidence="5 6" key="1">
    <citation type="submission" date="2020-08" db="EMBL/GenBank/DDBJ databases">
        <title>Genomic Encyclopedia of Type Strains, Phase IV (KMG-V): Genome sequencing to study the core and pangenomes of soil and plant-associated prokaryotes.</title>
        <authorList>
            <person name="Whitman W."/>
        </authorList>
    </citation>
    <scope>NUCLEOTIDE SEQUENCE [LARGE SCALE GENOMIC DNA]</scope>
    <source>
        <strain evidence="3 5">ANJLi2</strain>
        <strain evidence="4 6">MP601</strain>
    </source>
</reference>
<comment type="caution">
    <text evidence="4">The sequence shown here is derived from an EMBL/GenBank/DDBJ whole genome shotgun (WGS) entry which is preliminary data.</text>
</comment>
<dbReference type="PANTHER" id="PTHR24637:SF421">
    <property type="entry name" value="CUTICLE COLLAGEN DPY-2"/>
    <property type="match status" value="1"/>
</dbReference>
<dbReference type="AlphaFoldDB" id="A0A1N6S020"/>
<organism evidence="4 6">
    <name type="scientific">Mucilaginibacter lappiensis</name>
    <dbReference type="NCBI Taxonomy" id="354630"/>
    <lineage>
        <taxon>Bacteria</taxon>
        <taxon>Pseudomonadati</taxon>
        <taxon>Bacteroidota</taxon>
        <taxon>Sphingobacteriia</taxon>
        <taxon>Sphingobacteriales</taxon>
        <taxon>Sphingobacteriaceae</taxon>
        <taxon>Mucilaginibacter</taxon>
    </lineage>
</organism>